<dbReference type="RefSeq" id="WP_249773066.1">
    <property type="nucleotide sequence ID" value="NZ_CP097332.1"/>
</dbReference>
<name>A0ABY4R0D3_9ACTN</name>
<feature type="chain" id="PRO_5047469115" description="Excalibur calcium-binding domain-containing protein" evidence="1">
    <location>
        <begin position="29"/>
        <end position="202"/>
    </location>
</feature>
<evidence type="ECO:0000256" key="1">
    <source>
        <dbReference type="SAM" id="SignalP"/>
    </source>
</evidence>
<keyword evidence="3" id="KW-1185">Reference proteome</keyword>
<reference evidence="2" key="1">
    <citation type="journal article" date="2018" name="Int. J. Syst. Evol. Microbiol.">
        <title>Jatrophihabitans telluris sp. nov., isolated from sediment soil of lava forest wetlands and the emended description of the genus Jatrophihabitans.</title>
        <authorList>
            <person name="Lee K.C."/>
            <person name="Suh M.K."/>
            <person name="Eom M.K."/>
            <person name="Kim K.K."/>
            <person name="Kim J.S."/>
            <person name="Kim D.S."/>
            <person name="Ko S.H."/>
            <person name="Shin Y.K."/>
            <person name="Lee J.S."/>
        </authorList>
    </citation>
    <scope>NUCLEOTIDE SEQUENCE</scope>
    <source>
        <strain evidence="2">N237</strain>
    </source>
</reference>
<evidence type="ECO:0008006" key="4">
    <source>
        <dbReference type="Google" id="ProtNLM"/>
    </source>
</evidence>
<proteinExistence type="predicted"/>
<accession>A0ABY4R0D3</accession>
<gene>
    <name evidence="2" type="ORF">M6D93_03990</name>
</gene>
<evidence type="ECO:0000313" key="3">
    <source>
        <dbReference type="Proteomes" id="UP001056336"/>
    </source>
</evidence>
<keyword evidence="1" id="KW-0732">Signal</keyword>
<feature type="signal peptide" evidence="1">
    <location>
        <begin position="1"/>
        <end position="28"/>
    </location>
</feature>
<protein>
    <recommendedName>
        <fullName evidence="4">Excalibur calcium-binding domain-containing protein</fullName>
    </recommendedName>
</protein>
<dbReference type="Proteomes" id="UP001056336">
    <property type="component" value="Chromosome"/>
</dbReference>
<organism evidence="2 3">
    <name type="scientific">Jatrophihabitans telluris</name>
    <dbReference type="NCBI Taxonomy" id="2038343"/>
    <lineage>
        <taxon>Bacteria</taxon>
        <taxon>Bacillati</taxon>
        <taxon>Actinomycetota</taxon>
        <taxon>Actinomycetes</taxon>
        <taxon>Jatrophihabitantales</taxon>
        <taxon>Jatrophihabitantaceae</taxon>
        <taxon>Jatrophihabitans</taxon>
    </lineage>
</organism>
<sequence length="202" mass="20915">MAETRVRFAVLVGVALLGLVFWAGPAQATVAPAAAPAPAKKASMLTITKSRSITPGTSLRILTHLRVKASTKPIANTKVTLLYSHAQNGPFHGLKDARTSSNGGTSVGVRPSRTTWFIWKFAGNAKYAGARSVKIKITVTKPAPSPAPQNCTPGYSPCIPPGPDVDCAGGSGNGPRYVTGPIYVTGSDPYGLDRDGNGVGCQ</sequence>
<dbReference type="EMBL" id="CP097332">
    <property type="protein sequence ID" value="UQX89170.1"/>
    <property type="molecule type" value="Genomic_DNA"/>
</dbReference>
<evidence type="ECO:0000313" key="2">
    <source>
        <dbReference type="EMBL" id="UQX89170.1"/>
    </source>
</evidence>
<reference evidence="2" key="2">
    <citation type="submission" date="2022-05" db="EMBL/GenBank/DDBJ databases">
        <authorList>
            <person name="Kim J.-S."/>
            <person name="Lee K."/>
            <person name="Suh M."/>
            <person name="Eom M."/>
            <person name="Kim J.-S."/>
            <person name="Kim D.-S."/>
            <person name="Ko S.-H."/>
            <person name="Shin Y."/>
            <person name="Lee J.-S."/>
        </authorList>
    </citation>
    <scope>NUCLEOTIDE SEQUENCE</scope>
    <source>
        <strain evidence="2">N237</strain>
    </source>
</reference>